<dbReference type="KEGG" id="mbr:MONBRDRAFT_38845"/>
<organism evidence="3 4">
    <name type="scientific">Monosiga brevicollis</name>
    <name type="common">Choanoflagellate</name>
    <dbReference type="NCBI Taxonomy" id="81824"/>
    <lineage>
        <taxon>Eukaryota</taxon>
        <taxon>Choanoflagellata</taxon>
        <taxon>Craspedida</taxon>
        <taxon>Salpingoecidae</taxon>
        <taxon>Monosiga</taxon>
    </lineage>
</organism>
<dbReference type="SUPFAM" id="SSF46565">
    <property type="entry name" value="Chaperone J-domain"/>
    <property type="match status" value="1"/>
</dbReference>
<dbReference type="Proteomes" id="UP000001357">
    <property type="component" value="Unassembled WGS sequence"/>
</dbReference>
<gene>
    <name evidence="3" type="ORF">MONBRDRAFT_38845</name>
</gene>
<sequence>MGVTIDVIGTVLLQYLLPAQLRKSAATGTVAWKRVFRALALTGLIFAVVFGYNLYQDGPNFYQLLDVPRDSTCSVIKKAYRNMGKELHPDKVATQDSESFQVITYVRDVLCDANQRHVYERFGPEAVEKTAVADTTLNNILLGVLPYYIGSLVLLLALTSGVKRQSASGYCWAALAGSIGLEVMLRFGEVDLLPRWINLLPYQQASMLHTALPLFITFLAHHAEASYVDIQQIFLQQIKDELDMVLDILYEPAGTRGPAEGGDENPGQRSAAWQNRLKLRQRRERTERAQSAPKEKSGGLSLIQMLVIGSMIYNMFFAN</sequence>
<dbReference type="InterPro" id="IPR036869">
    <property type="entry name" value="J_dom_sf"/>
</dbReference>
<feature type="transmembrane region" description="Helical" evidence="1">
    <location>
        <begin position="35"/>
        <end position="55"/>
    </location>
</feature>
<dbReference type="GeneID" id="5894916"/>
<protein>
    <recommendedName>
        <fullName evidence="2">J domain-containing protein</fullName>
    </recommendedName>
</protein>
<dbReference type="InterPro" id="IPR001623">
    <property type="entry name" value="DnaJ_domain"/>
</dbReference>
<dbReference type="eggNOG" id="KOG0713">
    <property type="taxonomic scope" value="Eukaryota"/>
</dbReference>
<dbReference type="AlphaFoldDB" id="A9VAH4"/>
<reference evidence="3 4" key="1">
    <citation type="journal article" date="2008" name="Nature">
        <title>The genome of the choanoflagellate Monosiga brevicollis and the origin of metazoans.</title>
        <authorList>
            <consortium name="JGI Sequencing"/>
            <person name="King N."/>
            <person name="Westbrook M.J."/>
            <person name="Young S.L."/>
            <person name="Kuo A."/>
            <person name="Abedin M."/>
            <person name="Chapman J."/>
            <person name="Fairclough S."/>
            <person name="Hellsten U."/>
            <person name="Isogai Y."/>
            <person name="Letunic I."/>
            <person name="Marr M."/>
            <person name="Pincus D."/>
            <person name="Putnam N."/>
            <person name="Rokas A."/>
            <person name="Wright K.J."/>
            <person name="Zuzow R."/>
            <person name="Dirks W."/>
            <person name="Good M."/>
            <person name="Goodstein D."/>
            <person name="Lemons D."/>
            <person name="Li W."/>
            <person name="Lyons J.B."/>
            <person name="Morris A."/>
            <person name="Nichols S."/>
            <person name="Richter D.J."/>
            <person name="Salamov A."/>
            <person name="Bork P."/>
            <person name="Lim W.A."/>
            <person name="Manning G."/>
            <person name="Miller W.T."/>
            <person name="McGinnis W."/>
            <person name="Shapiro H."/>
            <person name="Tjian R."/>
            <person name="Grigoriev I.V."/>
            <person name="Rokhsar D."/>
        </authorList>
    </citation>
    <scope>NUCLEOTIDE SEQUENCE [LARGE SCALE GENOMIC DNA]</scope>
    <source>
        <strain evidence="4">MX1 / ATCC 50154</strain>
    </source>
</reference>
<dbReference type="InterPro" id="IPR051100">
    <property type="entry name" value="DnaJ_subfamily_B/C"/>
</dbReference>
<feature type="transmembrane region" description="Helical" evidence="1">
    <location>
        <begin position="298"/>
        <end position="316"/>
    </location>
</feature>
<dbReference type="Pfam" id="PF00226">
    <property type="entry name" value="DnaJ"/>
    <property type="match status" value="1"/>
</dbReference>
<dbReference type="EMBL" id="CH991573">
    <property type="protein sequence ID" value="EDQ85541.1"/>
    <property type="molecule type" value="Genomic_DNA"/>
</dbReference>
<evidence type="ECO:0000256" key="1">
    <source>
        <dbReference type="SAM" id="Phobius"/>
    </source>
</evidence>
<evidence type="ECO:0000313" key="4">
    <source>
        <dbReference type="Proteomes" id="UP000001357"/>
    </source>
</evidence>
<dbReference type="RefSeq" id="XP_001749732.1">
    <property type="nucleotide sequence ID" value="XM_001749680.1"/>
</dbReference>
<dbReference type="SMART" id="SM00271">
    <property type="entry name" value="DnaJ"/>
    <property type="match status" value="1"/>
</dbReference>
<dbReference type="STRING" id="81824.A9VAH4"/>
<proteinExistence type="predicted"/>
<feature type="transmembrane region" description="Helical" evidence="1">
    <location>
        <begin position="140"/>
        <end position="158"/>
    </location>
</feature>
<dbReference type="PRINTS" id="PR00625">
    <property type="entry name" value="JDOMAIN"/>
</dbReference>
<dbReference type="CDD" id="cd06257">
    <property type="entry name" value="DnaJ"/>
    <property type="match status" value="1"/>
</dbReference>
<dbReference type="PROSITE" id="PS50076">
    <property type="entry name" value="DNAJ_2"/>
    <property type="match status" value="1"/>
</dbReference>
<name>A9VAH4_MONBE</name>
<keyword evidence="4" id="KW-1185">Reference proteome</keyword>
<evidence type="ECO:0000313" key="3">
    <source>
        <dbReference type="EMBL" id="EDQ85541.1"/>
    </source>
</evidence>
<dbReference type="Gene3D" id="1.10.287.110">
    <property type="entry name" value="DnaJ domain"/>
    <property type="match status" value="1"/>
</dbReference>
<dbReference type="PANTHER" id="PTHR43908:SF3">
    <property type="entry name" value="AT29763P-RELATED"/>
    <property type="match status" value="1"/>
</dbReference>
<keyword evidence="1" id="KW-1133">Transmembrane helix</keyword>
<dbReference type="PANTHER" id="PTHR43908">
    <property type="entry name" value="AT29763P-RELATED"/>
    <property type="match status" value="1"/>
</dbReference>
<dbReference type="InParanoid" id="A9VAH4"/>
<keyword evidence="1" id="KW-0472">Membrane</keyword>
<feature type="domain" description="J" evidence="2">
    <location>
        <begin position="60"/>
        <end position="123"/>
    </location>
</feature>
<evidence type="ECO:0000259" key="2">
    <source>
        <dbReference type="PROSITE" id="PS50076"/>
    </source>
</evidence>
<keyword evidence="1" id="KW-0812">Transmembrane</keyword>
<accession>A9VAH4</accession>